<reference evidence="1 2" key="1">
    <citation type="journal article" date="2014" name="Genome Announc.">
        <title>Draft genome sequences of the altered schaedler flora, a defined bacterial community from gnotobiotic mice.</title>
        <authorList>
            <person name="Wannemuehler M.J."/>
            <person name="Overstreet A.M."/>
            <person name="Ward D.V."/>
            <person name="Phillips G.J."/>
        </authorList>
    </citation>
    <scope>NUCLEOTIDE SEQUENCE [LARGE SCALE GENOMIC DNA]</scope>
    <source>
        <strain evidence="1 2">ASF492</strain>
    </source>
</reference>
<evidence type="ECO:0000313" key="1">
    <source>
        <dbReference type="EMBL" id="EMZ17539.1"/>
    </source>
</evidence>
<evidence type="ECO:0000313" key="2">
    <source>
        <dbReference type="Proteomes" id="UP000012589"/>
    </source>
</evidence>
<sequence>MQNCFGYIFLGGGEECRRKITFSNYKFNVLERGKYGITA</sequence>
<dbReference type="STRING" id="1235802.C823_05918"/>
<accession>N1ZZ03</accession>
<dbReference type="Proteomes" id="UP000012589">
    <property type="component" value="Unassembled WGS sequence"/>
</dbReference>
<organism evidence="1 2">
    <name type="scientific">Eubacterium plexicaudatum ASF492</name>
    <dbReference type="NCBI Taxonomy" id="1235802"/>
    <lineage>
        <taxon>Bacteria</taxon>
        <taxon>Bacillati</taxon>
        <taxon>Bacillota</taxon>
        <taxon>Clostridia</taxon>
        <taxon>Eubacteriales</taxon>
        <taxon>Eubacteriaceae</taxon>
        <taxon>Eubacterium</taxon>
    </lineage>
</organism>
<proteinExistence type="predicted"/>
<protein>
    <submittedName>
        <fullName evidence="1">Uncharacterized protein</fullName>
    </submittedName>
</protein>
<dbReference type="AlphaFoldDB" id="N1ZZ03"/>
<keyword evidence="2" id="KW-1185">Reference proteome</keyword>
<dbReference type="HOGENOM" id="CLU_3309940_0_0_9"/>
<gene>
    <name evidence="1" type="ORF">C823_05918</name>
</gene>
<comment type="caution">
    <text evidence="1">The sequence shown here is derived from an EMBL/GenBank/DDBJ whole genome shotgun (WGS) entry which is preliminary data.</text>
</comment>
<dbReference type="EMBL" id="AQFT01000205">
    <property type="protein sequence ID" value="EMZ17539.1"/>
    <property type="molecule type" value="Genomic_DNA"/>
</dbReference>
<name>N1ZZ03_9FIRM</name>